<proteinExistence type="inferred from homology"/>
<protein>
    <submittedName>
        <fullName evidence="3">Aspartate/glutamate racemase family protein</fullName>
    </submittedName>
</protein>
<dbReference type="InterPro" id="IPR015942">
    <property type="entry name" value="Asp/Glu/hydantoin_racemase"/>
</dbReference>
<dbReference type="AlphaFoldDB" id="A0A844FH17"/>
<dbReference type="Proteomes" id="UP000462760">
    <property type="component" value="Unassembled WGS sequence"/>
</dbReference>
<comment type="caution">
    <text evidence="3">The sequence shown here is derived from an EMBL/GenBank/DDBJ whole genome shotgun (WGS) entry which is preliminary data.</text>
</comment>
<evidence type="ECO:0000256" key="2">
    <source>
        <dbReference type="ARBA" id="ARBA00023235"/>
    </source>
</evidence>
<evidence type="ECO:0000313" key="4">
    <source>
        <dbReference type="Proteomes" id="UP000462760"/>
    </source>
</evidence>
<evidence type="ECO:0000313" key="3">
    <source>
        <dbReference type="EMBL" id="MSS43274.1"/>
    </source>
</evidence>
<dbReference type="OrthoDB" id="9803739at2"/>
<name>A0A844FH17_9FIRM</name>
<dbReference type="NCBIfam" id="TIGR00035">
    <property type="entry name" value="asp_race"/>
    <property type="match status" value="1"/>
</dbReference>
<sequence length="230" mass="25357">MNDKIIGIIGGMGPEATAELYMKIIKATKVNRDQDHFRVIIDSNPKIPDRTQAILNNGESPVEAIVETAKNLEKLGVNIGCLPCITAHYFIEEIQKQVSFKILNALEELNIYLKDNYPQVKNIGILATTGTIKTNLFNKYLPDFNIVYVDSTTQSEKVMEAIYGEGGIKRGNTEGKPLKLLIEASQELVDKGAEIIVAGCTEITLALKSHNINNPLVDPMDVVAKSIVKF</sequence>
<dbReference type="Pfam" id="PF01177">
    <property type="entry name" value="Asp_Glu_race"/>
    <property type="match status" value="1"/>
</dbReference>
<dbReference type="GO" id="GO:0047661">
    <property type="term" value="F:amino-acid racemase activity"/>
    <property type="evidence" value="ECO:0007669"/>
    <property type="project" value="InterPro"/>
</dbReference>
<reference evidence="3 4" key="1">
    <citation type="submission" date="2019-08" db="EMBL/GenBank/DDBJ databases">
        <title>In-depth cultivation of the pig gut microbiome towards novel bacterial diversity and tailored functional studies.</title>
        <authorList>
            <person name="Wylensek D."/>
            <person name="Hitch T.C.A."/>
            <person name="Clavel T."/>
        </authorList>
    </citation>
    <scope>NUCLEOTIDE SEQUENCE [LARGE SCALE GENOMIC DNA]</scope>
    <source>
        <strain evidence="3 4">Med78-601-WT-4W-RMD-3</strain>
    </source>
</reference>
<dbReference type="SUPFAM" id="SSF53681">
    <property type="entry name" value="Aspartate/glutamate racemase"/>
    <property type="match status" value="2"/>
</dbReference>
<keyword evidence="2" id="KW-0413">Isomerase</keyword>
<gene>
    <name evidence="3" type="ORF">FYJ27_05945</name>
</gene>
<accession>A0A844FH17</accession>
<dbReference type="PANTHER" id="PTHR21198:SF7">
    <property type="entry name" value="ASPARTATE-GLUTAMATE RACEMASE FAMILY"/>
    <property type="match status" value="1"/>
</dbReference>
<dbReference type="InterPro" id="IPR001920">
    <property type="entry name" value="Asp/Glu_race"/>
</dbReference>
<dbReference type="InterPro" id="IPR004380">
    <property type="entry name" value="Asp_race"/>
</dbReference>
<dbReference type="RefSeq" id="WP_154483952.1">
    <property type="nucleotide sequence ID" value="NZ_VULR01000006.1"/>
</dbReference>
<dbReference type="PANTHER" id="PTHR21198">
    <property type="entry name" value="GLUTAMATE RACEMASE"/>
    <property type="match status" value="1"/>
</dbReference>
<comment type="similarity">
    <text evidence="1">Belongs to the aspartate/glutamate racemases family.</text>
</comment>
<dbReference type="EMBL" id="VULR01000006">
    <property type="protein sequence ID" value="MSS43274.1"/>
    <property type="molecule type" value="Genomic_DNA"/>
</dbReference>
<dbReference type="Gene3D" id="3.40.50.1860">
    <property type="match status" value="2"/>
</dbReference>
<evidence type="ECO:0000256" key="1">
    <source>
        <dbReference type="ARBA" id="ARBA00007847"/>
    </source>
</evidence>
<organism evidence="3 4">
    <name type="scientific">Anaerosalibacter bizertensis</name>
    <dbReference type="NCBI Taxonomy" id="932217"/>
    <lineage>
        <taxon>Bacteria</taxon>
        <taxon>Bacillati</taxon>
        <taxon>Bacillota</taxon>
        <taxon>Tissierellia</taxon>
        <taxon>Tissierellales</taxon>
        <taxon>Sporanaerobacteraceae</taxon>
        <taxon>Anaerosalibacter</taxon>
    </lineage>
</organism>